<dbReference type="PANTHER" id="PTHR43395">
    <property type="entry name" value="SENSOR HISTIDINE KINASE CHEA"/>
    <property type="match status" value="1"/>
</dbReference>
<dbReference type="KEGG" id="ccl:Clocl_2031"/>
<feature type="compositionally biased region" description="Basic and acidic residues" evidence="15">
    <location>
        <begin position="301"/>
        <end position="327"/>
    </location>
</feature>
<keyword evidence="12" id="KW-0902">Two-component regulatory system</keyword>
<evidence type="ECO:0000259" key="18">
    <source>
        <dbReference type="PROSITE" id="PS50894"/>
    </source>
</evidence>
<keyword evidence="5" id="KW-0963">Cytoplasm</keyword>
<dbReference type="PROSITE" id="PS50851">
    <property type="entry name" value="CHEW"/>
    <property type="match status" value="1"/>
</dbReference>
<evidence type="ECO:0000313" key="19">
    <source>
        <dbReference type="EMBL" id="AEV68629.1"/>
    </source>
</evidence>
<evidence type="ECO:0000256" key="4">
    <source>
        <dbReference type="ARBA" id="ARBA00021495"/>
    </source>
</evidence>
<dbReference type="PROSITE" id="PS50894">
    <property type="entry name" value="HPT"/>
    <property type="match status" value="1"/>
</dbReference>
<dbReference type="Pfam" id="PF01584">
    <property type="entry name" value="CheW"/>
    <property type="match status" value="1"/>
</dbReference>
<evidence type="ECO:0000256" key="6">
    <source>
        <dbReference type="ARBA" id="ARBA00022500"/>
    </source>
</evidence>
<proteinExistence type="predicted"/>
<organism evidence="19 20">
    <name type="scientific">Acetivibrio clariflavus (strain DSM 19732 / NBRC 101661 / EBR45)</name>
    <name type="common">Clostridium clariflavum</name>
    <dbReference type="NCBI Taxonomy" id="720554"/>
    <lineage>
        <taxon>Bacteria</taxon>
        <taxon>Bacillati</taxon>
        <taxon>Bacillota</taxon>
        <taxon>Clostridia</taxon>
        <taxon>Eubacteriales</taxon>
        <taxon>Oscillospiraceae</taxon>
        <taxon>Acetivibrio</taxon>
    </lineage>
</organism>
<dbReference type="SMART" id="SM00260">
    <property type="entry name" value="CheW"/>
    <property type="match status" value="1"/>
</dbReference>
<evidence type="ECO:0000313" key="20">
    <source>
        <dbReference type="Proteomes" id="UP000005435"/>
    </source>
</evidence>
<dbReference type="InterPro" id="IPR051315">
    <property type="entry name" value="Bact_Chemotaxis_CheA"/>
</dbReference>
<evidence type="ECO:0000256" key="5">
    <source>
        <dbReference type="ARBA" id="ARBA00022490"/>
    </source>
</evidence>
<dbReference type="SUPFAM" id="SSF47226">
    <property type="entry name" value="Histidine-containing phosphotransfer domain, HPT domain"/>
    <property type="match status" value="1"/>
</dbReference>
<comment type="catalytic activity">
    <reaction evidence="1">
        <text>ATP + protein L-histidine = ADP + protein N-phospho-L-histidine.</text>
        <dbReference type="EC" id="2.7.13.3"/>
    </reaction>
</comment>
<evidence type="ECO:0000259" key="16">
    <source>
        <dbReference type="PROSITE" id="PS50109"/>
    </source>
</evidence>
<dbReference type="Pfam" id="PF07194">
    <property type="entry name" value="P2"/>
    <property type="match status" value="1"/>
</dbReference>
<evidence type="ECO:0000256" key="13">
    <source>
        <dbReference type="ARBA" id="ARBA00035100"/>
    </source>
</evidence>
<dbReference type="SUPFAM" id="SSF47384">
    <property type="entry name" value="Homodimeric domain of signal transducing histidine kinase"/>
    <property type="match status" value="1"/>
</dbReference>
<dbReference type="Gene3D" id="2.30.30.40">
    <property type="entry name" value="SH3 Domains"/>
    <property type="match status" value="1"/>
</dbReference>
<feature type="region of interest" description="Disordered" evidence="15">
    <location>
        <begin position="271"/>
        <end position="331"/>
    </location>
</feature>
<comment type="subcellular location">
    <subcellularLocation>
        <location evidence="2">Cytoplasm</location>
    </subcellularLocation>
</comment>
<keyword evidence="6" id="KW-0145">Chemotaxis</keyword>
<gene>
    <name evidence="19" type="ordered locus">Clocl_2031</name>
</gene>
<feature type="domain" description="Histidine kinase" evidence="16">
    <location>
        <begin position="378"/>
        <end position="582"/>
    </location>
</feature>
<keyword evidence="10 19" id="KW-0418">Kinase</keyword>
<dbReference type="GO" id="GO:0000155">
    <property type="term" value="F:phosphorelay sensor kinase activity"/>
    <property type="evidence" value="ECO:0007669"/>
    <property type="project" value="InterPro"/>
</dbReference>
<feature type="compositionally biased region" description="Basic and acidic residues" evidence="15">
    <location>
        <begin position="279"/>
        <end position="294"/>
    </location>
</feature>
<dbReference type="InterPro" id="IPR004358">
    <property type="entry name" value="Sig_transdc_His_kin-like_C"/>
</dbReference>
<dbReference type="GO" id="GO:0005737">
    <property type="term" value="C:cytoplasm"/>
    <property type="evidence" value="ECO:0007669"/>
    <property type="project" value="UniProtKB-SubCell"/>
</dbReference>
<dbReference type="CDD" id="cd16916">
    <property type="entry name" value="HATPase_CheA-like"/>
    <property type="match status" value="1"/>
</dbReference>
<dbReference type="InterPro" id="IPR008207">
    <property type="entry name" value="Sig_transdc_His_kin_Hpt_dom"/>
</dbReference>
<feature type="modified residue" description="Phosphohistidine" evidence="14">
    <location>
        <position position="50"/>
    </location>
</feature>
<feature type="domain" description="CheW-like" evidence="17">
    <location>
        <begin position="584"/>
        <end position="714"/>
    </location>
</feature>
<reference evidence="20" key="1">
    <citation type="submission" date="2011-12" db="EMBL/GenBank/DDBJ databases">
        <title>Complete sequence of Clostridium clariflavum DSM 19732.</title>
        <authorList>
            <consortium name="US DOE Joint Genome Institute"/>
            <person name="Lucas S."/>
            <person name="Han J."/>
            <person name="Lapidus A."/>
            <person name="Cheng J.-F."/>
            <person name="Goodwin L."/>
            <person name="Pitluck S."/>
            <person name="Peters L."/>
            <person name="Teshima H."/>
            <person name="Detter J.C."/>
            <person name="Han C."/>
            <person name="Tapia R."/>
            <person name="Land M."/>
            <person name="Hauser L."/>
            <person name="Kyrpides N."/>
            <person name="Ivanova N."/>
            <person name="Pagani I."/>
            <person name="Kitzmiller T."/>
            <person name="Lynd L."/>
            <person name="Izquierdo J."/>
            <person name="Woyke T."/>
        </authorList>
    </citation>
    <scope>NUCLEOTIDE SEQUENCE [LARGE SCALE GENOMIC DNA]</scope>
    <source>
        <strain evidence="20">DSM 19732 / NBRC 101661 / EBR45</strain>
    </source>
</reference>
<dbReference type="InterPro" id="IPR010808">
    <property type="entry name" value="CheA_P2-bd"/>
</dbReference>
<dbReference type="AlphaFoldDB" id="G8LW25"/>
<comment type="function">
    <text evidence="13">Involved in the transmission of sensory signals from the chemoreceptors to the flagellar motors. CheA is autophosphorylated; it can transfer its phosphate group to either CheB or CheY.</text>
</comment>
<dbReference type="InterPro" id="IPR037052">
    <property type="entry name" value="CheA-like_P2_sf"/>
</dbReference>
<evidence type="ECO:0000259" key="17">
    <source>
        <dbReference type="PROSITE" id="PS50851"/>
    </source>
</evidence>
<keyword evidence="8" id="KW-0808">Transferase</keyword>
<evidence type="ECO:0000256" key="15">
    <source>
        <dbReference type="SAM" id="MobiDB-lite"/>
    </source>
</evidence>
<dbReference type="Pfam" id="PF02895">
    <property type="entry name" value="H-kinase_dim"/>
    <property type="match status" value="1"/>
</dbReference>
<dbReference type="GO" id="GO:0006935">
    <property type="term" value="P:chemotaxis"/>
    <property type="evidence" value="ECO:0007669"/>
    <property type="project" value="UniProtKB-KW"/>
</dbReference>
<evidence type="ECO:0000256" key="9">
    <source>
        <dbReference type="ARBA" id="ARBA00022741"/>
    </source>
</evidence>
<evidence type="ECO:0000256" key="11">
    <source>
        <dbReference type="ARBA" id="ARBA00022840"/>
    </source>
</evidence>
<dbReference type="Gene3D" id="3.30.565.10">
    <property type="entry name" value="Histidine kinase-like ATPase, C-terminal domain"/>
    <property type="match status" value="1"/>
</dbReference>
<dbReference type="CDD" id="cd00088">
    <property type="entry name" value="HPT"/>
    <property type="match status" value="1"/>
</dbReference>
<dbReference type="eggNOG" id="COG0643">
    <property type="taxonomic scope" value="Bacteria"/>
</dbReference>
<dbReference type="Pfam" id="PF02518">
    <property type="entry name" value="HATPase_c"/>
    <property type="match status" value="1"/>
</dbReference>
<dbReference type="SMART" id="SM00387">
    <property type="entry name" value="HATPase_c"/>
    <property type="match status" value="1"/>
</dbReference>
<dbReference type="HOGENOM" id="CLU_000650_3_6_9"/>
<feature type="region of interest" description="Disordered" evidence="15">
    <location>
        <begin position="133"/>
        <end position="158"/>
    </location>
</feature>
<dbReference type="Gene3D" id="3.30.70.1110">
    <property type="entry name" value="Histidine kinase CheA-like, P2 response regulator-binding domain"/>
    <property type="match status" value="1"/>
</dbReference>
<dbReference type="SMART" id="SM01231">
    <property type="entry name" value="H-kinase_dim"/>
    <property type="match status" value="1"/>
</dbReference>
<dbReference type="InterPro" id="IPR004105">
    <property type="entry name" value="CheA-like_dim"/>
</dbReference>
<dbReference type="InterPro" id="IPR036890">
    <property type="entry name" value="HATPase_C_sf"/>
</dbReference>
<dbReference type="SUPFAM" id="SSF50341">
    <property type="entry name" value="CheW-like"/>
    <property type="match status" value="1"/>
</dbReference>
<dbReference type="InterPro" id="IPR036061">
    <property type="entry name" value="CheW-like_dom_sf"/>
</dbReference>
<dbReference type="CDD" id="cd00731">
    <property type="entry name" value="CheA_reg"/>
    <property type="match status" value="1"/>
</dbReference>
<keyword evidence="7 14" id="KW-0597">Phosphoprotein</keyword>
<dbReference type="InterPro" id="IPR037006">
    <property type="entry name" value="CheA-like_homodim_sf"/>
</dbReference>
<evidence type="ECO:0000256" key="8">
    <source>
        <dbReference type="ARBA" id="ARBA00022679"/>
    </source>
</evidence>
<evidence type="ECO:0000256" key="10">
    <source>
        <dbReference type="ARBA" id="ARBA00022777"/>
    </source>
</evidence>
<evidence type="ECO:0000256" key="2">
    <source>
        <dbReference type="ARBA" id="ARBA00004496"/>
    </source>
</evidence>
<dbReference type="PROSITE" id="PS50109">
    <property type="entry name" value="HIS_KIN"/>
    <property type="match status" value="1"/>
</dbReference>
<dbReference type="InterPro" id="IPR002545">
    <property type="entry name" value="CheW-lke_dom"/>
</dbReference>
<dbReference type="SUPFAM" id="SSF55052">
    <property type="entry name" value="CheY-binding domain of CheA"/>
    <property type="match status" value="1"/>
</dbReference>
<dbReference type="Gene3D" id="1.10.287.560">
    <property type="entry name" value="Histidine kinase CheA-like, homodimeric domain"/>
    <property type="match status" value="1"/>
</dbReference>
<dbReference type="RefSeq" id="WP_014255209.1">
    <property type="nucleotide sequence ID" value="NC_016627.1"/>
</dbReference>
<evidence type="ECO:0000256" key="7">
    <source>
        <dbReference type="ARBA" id="ARBA00022553"/>
    </source>
</evidence>
<dbReference type="Gene3D" id="1.20.120.160">
    <property type="entry name" value="HPT domain"/>
    <property type="match status" value="1"/>
</dbReference>
<dbReference type="PANTHER" id="PTHR43395:SF10">
    <property type="entry name" value="CHEMOTAXIS PROTEIN CHEA"/>
    <property type="match status" value="1"/>
</dbReference>
<keyword evidence="9" id="KW-0547">Nucleotide-binding</keyword>
<dbReference type="EC" id="2.7.13.3" evidence="3"/>
<dbReference type="InterPro" id="IPR036641">
    <property type="entry name" value="HPT_dom_sf"/>
</dbReference>
<accession>G8LW25</accession>
<evidence type="ECO:0000256" key="12">
    <source>
        <dbReference type="ARBA" id="ARBA00023012"/>
    </source>
</evidence>
<protein>
    <recommendedName>
        <fullName evidence="4">Chemotaxis protein CheA</fullName>
        <ecNumber evidence="3">2.7.13.3</ecNumber>
    </recommendedName>
</protein>
<dbReference type="SMART" id="SM00073">
    <property type="entry name" value="HPT"/>
    <property type="match status" value="1"/>
</dbReference>
<evidence type="ECO:0000256" key="1">
    <source>
        <dbReference type="ARBA" id="ARBA00000085"/>
    </source>
</evidence>
<dbReference type="Pfam" id="PF01627">
    <property type="entry name" value="Hpt"/>
    <property type="match status" value="1"/>
</dbReference>
<feature type="compositionally biased region" description="Basic and acidic residues" evidence="15">
    <location>
        <begin position="142"/>
        <end position="158"/>
    </location>
</feature>
<dbReference type="InterPro" id="IPR005467">
    <property type="entry name" value="His_kinase_dom"/>
</dbReference>
<dbReference type="InterPro" id="IPR035891">
    <property type="entry name" value="CheY-binding_CheA"/>
</dbReference>
<dbReference type="SUPFAM" id="SSF55874">
    <property type="entry name" value="ATPase domain of HSP90 chaperone/DNA topoisomerase II/histidine kinase"/>
    <property type="match status" value="1"/>
</dbReference>
<reference evidence="19 20" key="2">
    <citation type="journal article" date="2012" name="Stand. Genomic Sci.">
        <title>Complete Genome Sequence of Clostridium clariflavum DSM 19732.</title>
        <authorList>
            <person name="Izquierdo J.A."/>
            <person name="Goodwin L."/>
            <person name="Davenport K.W."/>
            <person name="Teshima H."/>
            <person name="Bruce D."/>
            <person name="Detter C."/>
            <person name="Tapia R."/>
            <person name="Han S."/>
            <person name="Land M."/>
            <person name="Hauser L."/>
            <person name="Jeffries C.D."/>
            <person name="Han J."/>
            <person name="Pitluck S."/>
            <person name="Nolan M."/>
            <person name="Chen A."/>
            <person name="Huntemann M."/>
            <person name="Mavromatis K."/>
            <person name="Mikhailova N."/>
            <person name="Liolios K."/>
            <person name="Woyke T."/>
            <person name="Lynd L.R."/>
        </authorList>
    </citation>
    <scope>NUCLEOTIDE SEQUENCE [LARGE SCALE GENOMIC DNA]</scope>
    <source>
        <strain evidence="20">DSM 19732 / NBRC 101661 / EBR45</strain>
    </source>
</reference>
<dbReference type="OrthoDB" id="9803176at2"/>
<dbReference type="PRINTS" id="PR00344">
    <property type="entry name" value="BCTRLSENSOR"/>
</dbReference>
<dbReference type="FunFam" id="3.30.565.10:FF:000016">
    <property type="entry name" value="Chemotaxis protein CheA, putative"/>
    <property type="match status" value="1"/>
</dbReference>
<feature type="domain" description="HPt" evidence="18">
    <location>
        <begin position="3"/>
        <end position="109"/>
    </location>
</feature>
<evidence type="ECO:0000256" key="3">
    <source>
        <dbReference type="ARBA" id="ARBA00012438"/>
    </source>
</evidence>
<dbReference type="Proteomes" id="UP000005435">
    <property type="component" value="Chromosome"/>
</dbReference>
<dbReference type="InterPro" id="IPR003594">
    <property type="entry name" value="HATPase_dom"/>
</dbReference>
<name>G8LW25_ACECE</name>
<dbReference type="EMBL" id="CP003065">
    <property type="protein sequence ID" value="AEV68629.1"/>
    <property type="molecule type" value="Genomic_DNA"/>
</dbReference>
<dbReference type="GO" id="GO:0005524">
    <property type="term" value="F:ATP binding"/>
    <property type="evidence" value="ECO:0007669"/>
    <property type="project" value="UniProtKB-KW"/>
</dbReference>
<dbReference type="STRING" id="720554.Clocl_2031"/>
<keyword evidence="11" id="KW-0067">ATP-binding</keyword>
<keyword evidence="20" id="KW-1185">Reference proteome</keyword>
<dbReference type="InterPro" id="IPR036097">
    <property type="entry name" value="HisK_dim/P_sf"/>
</dbReference>
<sequence length="714" mass="80119">MTDNMEREPMLELFIFETYQLIDQLEQALLNFEKGNELEDSINEIFRIMHTIKGSAAMMLYDNISTLAHSMEDLFFYLREEKPENVEHSKIIDIVFEGIDFIKAETAKIENGLEPDGSSEELKAKARNYLEQLKESNPSANDSKHESKKGTQENSDQKYYIRSDKNGQILTTNKYEAVIFFEDGCEMENMRAFSVIHDLESIAEIVSYTPQDVLENNESSLVIRNEGFKVVFKTDLGLEEVKKRLSQTVLLKDLQVYLTDDALEGFEINDNEKNSLGTDEDKSTVSSEEKRIELDDNVDQASKENSKKIEDGKTSEENARENGKEQSKNAGKQSVISVNIAKLDRLMDLVGELVIAEAMVTQNPDLKGLVLNNFNKAARQLNKITSELQDIVMSIRMVPLAMTFQKMNRIVRDMCKKLDKSVKLEIIGEDTEVDKNIIERISDPLIHLIRNSIDHGIEKADERVANGKPPTGKLVLEAKNAGGDVWIIVKDDGRGLNKEKILERAKANGLLFKPESELTDREIYSFIFLPGFSTKESVTEFSGRGVGMDIVTKNIEMVGGSVHVDSTPGEGTTFTIRFPLTLAIIDGMIIAVGGNKYTIPTVAILESFRIKNEAIIQDEVGNEMIMVRGECYPVVRLYKRFGVDTGITDLTEGIMIMVEGENKRMCIFADALLGQQQVVVKALPKYIKRVNGVAGCTLLGDGDISLILNVDEII</sequence>
<evidence type="ECO:0000256" key="14">
    <source>
        <dbReference type="PROSITE-ProRule" id="PRU00110"/>
    </source>
</evidence>